<sequence length="440" mass="49874">MATSGRAAYEDGGRFNCVAWASTSGALWWPVYLCNPMTMADDLHVLGHSHKDYRTERYPGIPVVYYLGTYEFEHGKAEVKEWFCPEFEHLAQEPSVPDDVLVDWCRALAEAQAIRSTGVVPYMLPSDLDNRLPPVPRLCNASEGSVVWLFTHGHPWRPCFILNPFSLVAKQGNSSHLVRLVNNAQKDPSRYYLVYTFGVHAIQLFNRSKSKAGIKLWNCPEHQGFLRGIPRPSAQGQVILHRGVDHATAFLKSGSNLDGLVLPGFNVDKNPRTHRPLIIYQPPKPKHPEPTTHSYPLRSKQSQEPTVGVTVVAPPTPQPTPAKWATRERYPFGMAWARITNMMWSPIHLCQKTDWTTHKAGHQKLAEYKIRVHIYCFATHTFRTWSGQFHPWLGATDHIKQLRAVGMGQVFNEARDFIAKYDKLERVLILQNAIESLGPS</sequence>
<name>W4H596_APHAT</name>
<evidence type="ECO:0000313" key="2">
    <source>
        <dbReference type="EMBL" id="ETV86776.1"/>
    </source>
</evidence>
<evidence type="ECO:0000256" key="1">
    <source>
        <dbReference type="SAM" id="MobiDB-lite"/>
    </source>
</evidence>
<dbReference type="Gene3D" id="2.30.30.140">
    <property type="match status" value="2"/>
</dbReference>
<protein>
    <recommendedName>
        <fullName evidence="3">PWWP domain-containing protein</fullName>
    </recommendedName>
</protein>
<organism evidence="2">
    <name type="scientific">Aphanomyces astaci</name>
    <name type="common">Crayfish plague agent</name>
    <dbReference type="NCBI Taxonomy" id="112090"/>
    <lineage>
        <taxon>Eukaryota</taxon>
        <taxon>Sar</taxon>
        <taxon>Stramenopiles</taxon>
        <taxon>Oomycota</taxon>
        <taxon>Saprolegniomycetes</taxon>
        <taxon>Saprolegniales</taxon>
        <taxon>Verrucalvaceae</taxon>
        <taxon>Aphanomyces</taxon>
    </lineage>
</organism>
<gene>
    <name evidence="2" type="ORF">H257_01857</name>
</gene>
<proteinExistence type="predicted"/>
<dbReference type="RefSeq" id="XP_009823575.1">
    <property type="nucleotide sequence ID" value="XM_009825273.1"/>
</dbReference>
<reference evidence="2" key="1">
    <citation type="submission" date="2013-12" db="EMBL/GenBank/DDBJ databases">
        <title>The Genome Sequence of Aphanomyces astaci APO3.</title>
        <authorList>
            <consortium name="The Broad Institute Genomics Platform"/>
            <person name="Russ C."/>
            <person name="Tyler B."/>
            <person name="van West P."/>
            <person name="Dieguez-Uribeondo J."/>
            <person name="Young S.K."/>
            <person name="Zeng Q."/>
            <person name="Gargeya S."/>
            <person name="Fitzgerald M."/>
            <person name="Abouelleil A."/>
            <person name="Alvarado L."/>
            <person name="Chapman S.B."/>
            <person name="Gainer-Dewar J."/>
            <person name="Goldberg J."/>
            <person name="Griggs A."/>
            <person name="Gujja S."/>
            <person name="Hansen M."/>
            <person name="Howarth C."/>
            <person name="Imamovic A."/>
            <person name="Ireland A."/>
            <person name="Larimer J."/>
            <person name="McCowan C."/>
            <person name="Murphy C."/>
            <person name="Pearson M."/>
            <person name="Poon T.W."/>
            <person name="Priest M."/>
            <person name="Roberts A."/>
            <person name="Saif S."/>
            <person name="Shea T."/>
            <person name="Sykes S."/>
            <person name="Wortman J."/>
            <person name="Nusbaum C."/>
            <person name="Birren B."/>
        </authorList>
    </citation>
    <scope>NUCLEOTIDE SEQUENCE [LARGE SCALE GENOMIC DNA]</scope>
    <source>
        <strain evidence="2">APO3</strain>
    </source>
</reference>
<accession>W4H596</accession>
<dbReference type="GeneID" id="20803853"/>
<dbReference type="EMBL" id="KI913116">
    <property type="protein sequence ID" value="ETV86776.1"/>
    <property type="molecule type" value="Genomic_DNA"/>
</dbReference>
<dbReference type="VEuPathDB" id="FungiDB:H257_01857"/>
<dbReference type="OrthoDB" id="64575at2759"/>
<feature type="region of interest" description="Disordered" evidence="1">
    <location>
        <begin position="279"/>
        <end position="300"/>
    </location>
</feature>
<evidence type="ECO:0008006" key="3">
    <source>
        <dbReference type="Google" id="ProtNLM"/>
    </source>
</evidence>
<dbReference type="AlphaFoldDB" id="W4H596"/>